<dbReference type="InterPro" id="IPR045851">
    <property type="entry name" value="AMP-bd_C_sf"/>
</dbReference>
<evidence type="ECO:0000256" key="5">
    <source>
        <dbReference type="SAM" id="Phobius"/>
    </source>
</evidence>
<reference evidence="9 10" key="1">
    <citation type="submission" date="2018-08" db="EMBL/GenBank/DDBJ databases">
        <authorList>
            <person name="Laetsch R D."/>
            <person name="Stevens L."/>
            <person name="Kumar S."/>
            <person name="Blaxter L. M."/>
        </authorList>
    </citation>
    <scope>NUCLEOTIDE SEQUENCE [LARGE SCALE GENOMIC DNA]</scope>
</reference>
<dbReference type="GO" id="GO:0046982">
    <property type="term" value="F:protein heterodimerization activity"/>
    <property type="evidence" value="ECO:0007669"/>
    <property type="project" value="InterPro"/>
</dbReference>
<dbReference type="GO" id="GO:0005777">
    <property type="term" value="C:peroxisome"/>
    <property type="evidence" value="ECO:0007669"/>
    <property type="project" value="UniProtKB-SubCell"/>
</dbReference>
<dbReference type="AlphaFoldDB" id="A0A498S1A2"/>
<proteinExistence type="inferred from homology"/>
<evidence type="ECO:0000259" key="6">
    <source>
        <dbReference type="Pfam" id="PF00501"/>
    </source>
</evidence>
<evidence type="ECO:0000256" key="1">
    <source>
        <dbReference type="ARBA" id="ARBA00004275"/>
    </source>
</evidence>
<dbReference type="GO" id="GO:0016405">
    <property type="term" value="F:CoA-ligase activity"/>
    <property type="evidence" value="ECO:0007669"/>
    <property type="project" value="TreeGrafter"/>
</dbReference>
<dbReference type="Gene3D" id="3.30.300.30">
    <property type="match status" value="1"/>
</dbReference>
<feature type="domain" description="AMP-binding enzyme C-terminal" evidence="8">
    <location>
        <begin position="556"/>
        <end position="634"/>
    </location>
</feature>
<dbReference type="Gene3D" id="3.40.50.12780">
    <property type="entry name" value="N-terminal domain of ligase-like"/>
    <property type="match status" value="1"/>
</dbReference>
<dbReference type="InterPro" id="IPR042099">
    <property type="entry name" value="ANL_N_sf"/>
</dbReference>
<evidence type="ECO:0000259" key="8">
    <source>
        <dbReference type="Pfam" id="PF13193"/>
    </source>
</evidence>
<dbReference type="Gene3D" id="1.10.20.10">
    <property type="entry name" value="Histone, subunit A"/>
    <property type="match status" value="1"/>
</dbReference>
<gene>
    <name evidence="9" type="ORF">NAV_LOCUS1850</name>
</gene>
<dbReference type="InterPro" id="IPR003958">
    <property type="entry name" value="CBFA_NFYB_domain"/>
</dbReference>
<keyword evidence="10" id="KW-1185">Reference proteome</keyword>
<dbReference type="EMBL" id="UPTC01000170">
    <property type="protein sequence ID" value="VBB27020.1"/>
    <property type="molecule type" value="Genomic_DNA"/>
</dbReference>
<dbReference type="InterPro" id="IPR025110">
    <property type="entry name" value="AMP-bd_C"/>
</dbReference>
<feature type="domain" description="AMP-dependent synthetase/ligase" evidence="6">
    <location>
        <begin position="135"/>
        <end position="505"/>
    </location>
</feature>
<dbReference type="Pfam" id="PF13193">
    <property type="entry name" value="AMP-binding_C"/>
    <property type="match status" value="1"/>
</dbReference>
<accession>A0A498S1A2</accession>
<dbReference type="InterPro" id="IPR000873">
    <property type="entry name" value="AMP-dep_synth/lig_dom"/>
</dbReference>
<organism evidence="9 10">
    <name type="scientific">Acanthocheilonema viteae</name>
    <name type="common">Filarial nematode worm</name>
    <name type="synonym">Dipetalonema viteae</name>
    <dbReference type="NCBI Taxonomy" id="6277"/>
    <lineage>
        <taxon>Eukaryota</taxon>
        <taxon>Metazoa</taxon>
        <taxon>Ecdysozoa</taxon>
        <taxon>Nematoda</taxon>
        <taxon>Chromadorea</taxon>
        <taxon>Rhabditida</taxon>
        <taxon>Spirurina</taxon>
        <taxon>Spiruromorpha</taxon>
        <taxon>Filarioidea</taxon>
        <taxon>Onchocercidae</taxon>
        <taxon>Acanthocheilonema</taxon>
    </lineage>
</organism>
<evidence type="ECO:0000313" key="10">
    <source>
        <dbReference type="Proteomes" id="UP000276991"/>
    </source>
</evidence>
<feature type="domain" description="Transcription factor CBF/NF-Y/archaeal histone" evidence="7">
    <location>
        <begin position="42"/>
        <end position="99"/>
    </location>
</feature>
<sequence length="853" mass="95959">MKVAPNEDSDDDQILVAFRKSDHSENEAPSSSSLSVLNAQHELPLARVKTIMQSGGEQVPISSEGLFAMTKAAELFICKLAKESYESNGKPKCIEYSHLADYIQDNDKLEFLHVIYQTSMVSVNGQLFHLQILNAAVQYGDSIALTDEHIGENLTFNQLRNKSYSFANALKLLDAKKGDIVVVCLKNCYQYAVIFLGSALIGCSISGIHPESTQHELEKALKLTSAKFLIVSCHNYHIAINYAAQCKLIILNKHFAQVGEDFDSLIKKWEENLVDISEKDIILDDILLTPFSSGTTGSSKCVQLTHRNFNVSTAILKQALFDKLSEGRRRVTISVLPFYHGSGFWALCYCLLEGHQTIIMESFHPAIMLNCIEKYKIDTLNVVPVILESLCQDEIHTNRWDLSSLTTVLCGSAPLGKELSKRFLHKFPHVINLIQGYGMTELVVLSHIMPLGTPINNDNYLGSCGKLLPGFEAVLLDEETGVVQKEPWKPGELLLRSEAIMKGYLNDTEETKKVIDSSKWLHTGDVMYFDSNGFYFVIDRKKDLIKVNGMQVSPTELEGILKCHKNVNDAAVVGIPDKDHGQVPKAFVVLVNDEAVGFQPKNLIKYVNDRVAPHKQLRGGIQIVRGLPKTPSGKTSLYRADVLIMGSIAASRYLKTDKETDEKIKAVTPFKEDRYLPDTSTSEQVQNQSDILNSFAENKGLRFVEVDNYNRLRALLTSIECIIRYFVRQQWTEQIVNFICVFLCVILFAIFGYYPLGELLIYHIRLVTLNETTCEQAKPPNIRGDSNADYNVGTYRNLRAVFGWGLWAFPVDSHVGDGIHFPICYSEQSAVSTDIRYSVHREDKQNKNYEHHF</sequence>
<comment type="subcellular location">
    <subcellularLocation>
        <location evidence="1">Peroxisome</location>
    </subcellularLocation>
</comment>
<evidence type="ECO:0008006" key="11">
    <source>
        <dbReference type="Google" id="ProtNLM"/>
    </source>
</evidence>
<dbReference type="CDD" id="cd22924">
    <property type="entry name" value="HFD_CHRAC1-like"/>
    <property type="match status" value="1"/>
</dbReference>
<protein>
    <recommendedName>
        <fullName evidence="11">Transcription factor CBF/NF-Y/archaeal histone domain-containing protein</fullName>
    </recommendedName>
</protein>
<keyword evidence="5" id="KW-0472">Membrane</keyword>
<dbReference type="PANTHER" id="PTHR24096">
    <property type="entry name" value="LONG-CHAIN-FATTY-ACID--COA LIGASE"/>
    <property type="match status" value="1"/>
</dbReference>
<keyword evidence="4" id="KW-0576">Peroxisome</keyword>
<keyword evidence="5" id="KW-1133">Transmembrane helix</keyword>
<comment type="similarity">
    <text evidence="2">Belongs to the ATP-dependent AMP-binding enzyme family.</text>
</comment>
<dbReference type="SUPFAM" id="SSF56801">
    <property type="entry name" value="Acetyl-CoA synthetase-like"/>
    <property type="match status" value="1"/>
</dbReference>
<evidence type="ECO:0000256" key="3">
    <source>
        <dbReference type="ARBA" id="ARBA00022598"/>
    </source>
</evidence>
<dbReference type="Pfam" id="PF00501">
    <property type="entry name" value="AMP-binding"/>
    <property type="match status" value="1"/>
</dbReference>
<dbReference type="InterPro" id="IPR009072">
    <property type="entry name" value="Histone-fold"/>
</dbReference>
<dbReference type="SUPFAM" id="SSF47113">
    <property type="entry name" value="Histone-fold"/>
    <property type="match status" value="1"/>
</dbReference>
<evidence type="ECO:0000256" key="4">
    <source>
        <dbReference type="ARBA" id="ARBA00023140"/>
    </source>
</evidence>
<evidence type="ECO:0000256" key="2">
    <source>
        <dbReference type="ARBA" id="ARBA00006432"/>
    </source>
</evidence>
<keyword evidence="3" id="KW-0436">Ligase</keyword>
<keyword evidence="5" id="KW-0812">Transmembrane</keyword>
<dbReference type="PANTHER" id="PTHR24096:SF149">
    <property type="entry name" value="AMP-BINDING DOMAIN-CONTAINING PROTEIN-RELATED"/>
    <property type="match status" value="1"/>
</dbReference>
<name>A0A498S1A2_ACAVI</name>
<dbReference type="OrthoDB" id="10253869at2759"/>
<dbReference type="Proteomes" id="UP000276991">
    <property type="component" value="Unassembled WGS sequence"/>
</dbReference>
<dbReference type="Pfam" id="PF00808">
    <property type="entry name" value="CBFD_NFYB_HMF"/>
    <property type="match status" value="1"/>
</dbReference>
<dbReference type="STRING" id="6277.A0A498S1A2"/>
<feature type="transmembrane region" description="Helical" evidence="5">
    <location>
        <begin position="735"/>
        <end position="756"/>
    </location>
</feature>
<evidence type="ECO:0000259" key="7">
    <source>
        <dbReference type="Pfam" id="PF00808"/>
    </source>
</evidence>
<evidence type="ECO:0000313" key="9">
    <source>
        <dbReference type="EMBL" id="VBB27020.1"/>
    </source>
</evidence>